<keyword evidence="2 13" id="KW-0444">Lipid biosynthesis</keyword>
<feature type="binding site" evidence="13">
    <location>
        <position position="294"/>
    </location>
    <ligand>
        <name>sn-glycerol 3-phosphate</name>
        <dbReference type="ChEBI" id="CHEBI:57597"/>
    </ligand>
</feature>
<evidence type="ECO:0000256" key="2">
    <source>
        <dbReference type="ARBA" id="ARBA00022516"/>
    </source>
</evidence>
<evidence type="ECO:0000256" key="5">
    <source>
        <dbReference type="ARBA" id="ARBA00023027"/>
    </source>
</evidence>
<dbReference type="EMBL" id="FLUV01002257">
    <property type="protein sequence ID" value="SBW27747.1"/>
    <property type="molecule type" value="Genomic_DNA"/>
</dbReference>
<dbReference type="Gene3D" id="3.40.50.720">
    <property type="entry name" value="NAD(P)-binding Rossmann-like Domain"/>
    <property type="match status" value="1"/>
</dbReference>
<evidence type="ECO:0000313" key="20">
    <source>
        <dbReference type="EMBL" id="SBW27747.1"/>
    </source>
</evidence>
<evidence type="ECO:0000256" key="8">
    <source>
        <dbReference type="ARBA" id="ARBA00023264"/>
    </source>
</evidence>
<sequence>MAASAGRLRTPAAGAGSGHDLYDRRGFLDKLRVAEQDSCDVRRAAVLCAGSWGTVFAKVLADAGAGVTLLAREPDVVTAINQFHTNPRYLPGLALPDRVSATLEAAEALRGADLVVLAVPSQVLRACLLGWAPLVPPSAVYVSLMKGIELGSRRRMSEVVQEVTGASPDRIAVVSGPNLAGEIAAEQPAATVVASVSARTAGEVQAACWTPYLRPYTNPDVIGCELAGAVKNVIALAAGMIEGMGFGTNTIASLITRGLAETARLGMALGADPLTFAGLAGLGDLVATCSSPLSRNRTFGEKLGRGTTLVQANAQQHQVAEGVRSCRPILDLARSLDVQMPITEQVERVIHEGLAPLDAVKELMSREPGPEYRAV</sequence>
<feature type="binding site" evidence="13">
    <location>
        <position position="146"/>
    </location>
    <ligand>
        <name>sn-glycerol 3-phosphate</name>
        <dbReference type="ChEBI" id="CHEBI:57597"/>
    </ligand>
</feature>
<feature type="binding site" evidence="13">
    <location>
        <position position="52"/>
    </location>
    <ligand>
        <name>NADPH</name>
        <dbReference type="ChEBI" id="CHEBI:57783"/>
    </ligand>
</feature>
<dbReference type="NCBIfam" id="NF000942">
    <property type="entry name" value="PRK00094.1-4"/>
    <property type="match status" value="1"/>
</dbReference>
<feature type="binding site" evidence="13">
    <location>
        <position position="321"/>
    </location>
    <ligand>
        <name>NADPH</name>
        <dbReference type="ChEBI" id="CHEBI:57783"/>
    </ligand>
</feature>
<evidence type="ECO:0000256" key="12">
    <source>
        <dbReference type="ARBA" id="ARBA00080511"/>
    </source>
</evidence>
<dbReference type="InterPro" id="IPR011128">
    <property type="entry name" value="G3P_DH_NAD-dep_N"/>
</dbReference>
<dbReference type="Pfam" id="PF01210">
    <property type="entry name" value="NAD_Gly3P_dh_N"/>
    <property type="match status" value="1"/>
</dbReference>
<organism evidence="20 21">
    <name type="scientific">Candidatus Protofrankia californiensis</name>
    <dbReference type="NCBI Taxonomy" id="1839754"/>
    <lineage>
        <taxon>Bacteria</taxon>
        <taxon>Bacillati</taxon>
        <taxon>Actinomycetota</taxon>
        <taxon>Actinomycetes</taxon>
        <taxon>Frankiales</taxon>
        <taxon>Frankiaceae</taxon>
        <taxon>Protofrankia</taxon>
    </lineage>
</organism>
<dbReference type="GO" id="GO:0141152">
    <property type="term" value="F:glycerol-3-phosphate dehydrogenase (NAD+) activity"/>
    <property type="evidence" value="ECO:0007669"/>
    <property type="project" value="RHEA"/>
</dbReference>
<dbReference type="NCBIfam" id="NF000940">
    <property type="entry name" value="PRK00094.1-2"/>
    <property type="match status" value="1"/>
</dbReference>
<dbReference type="InterPro" id="IPR006168">
    <property type="entry name" value="G3P_DH_NAD-dep"/>
</dbReference>
<dbReference type="Pfam" id="PF07479">
    <property type="entry name" value="NAD_Gly3P_dh_C"/>
    <property type="match status" value="1"/>
</dbReference>
<keyword evidence="4 13" id="KW-0560">Oxidoreductase</keyword>
<dbReference type="InterPro" id="IPR008927">
    <property type="entry name" value="6-PGluconate_DH-like_C_sf"/>
</dbReference>
<evidence type="ECO:0000256" key="1">
    <source>
        <dbReference type="ARBA" id="ARBA00011009"/>
    </source>
</evidence>
<evidence type="ECO:0000256" key="9">
    <source>
        <dbReference type="ARBA" id="ARBA00052716"/>
    </source>
</evidence>
<dbReference type="AlphaFoldDB" id="A0A1C3PD59"/>
<dbReference type="InterPro" id="IPR013328">
    <property type="entry name" value="6PGD_dom2"/>
</dbReference>
<dbReference type="PANTHER" id="PTHR11728">
    <property type="entry name" value="GLYCEROL-3-PHOSPHATE DEHYDROGENASE"/>
    <property type="match status" value="1"/>
</dbReference>
<feature type="binding site" evidence="13">
    <location>
        <position position="89"/>
    </location>
    <ligand>
        <name>NADPH</name>
        <dbReference type="ChEBI" id="CHEBI:57783"/>
    </ligand>
</feature>
<dbReference type="GO" id="GO:0046168">
    <property type="term" value="P:glycerol-3-phosphate catabolic process"/>
    <property type="evidence" value="ECO:0007669"/>
    <property type="project" value="InterPro"/>
</dbReference>
<feature type="binding site" evidence="13">
    <location>
        <position position="176"/>
    </location>
    <ligand>
        <name>sn-glycerol 3-phosphate</name>
        <dbReference type="ChEBI" id="CHEBI:57597"/>
    </ligand>
</feature>
<comment type="function">
    <text evidence="13">Catalyzes the reduction of the glycolytic intermediate dihydroxyacetone phosphate (DHAP) to sn-glycerol 3-phosphate (G3P), the key precursor for phospholipid synthesis.</text>
</comment>
<evidence type="ECO:0000256" key="7">
    <source>
        <dbReference type="ARBA" id="ARBA00023209"/>
    </source>
</evidence>
<reference evidence="21" key="1">
    <citation type="submission" date="2016-02" db="EMBL/GenBank/DDBJ databases">
        <authorList>
            <person name="Wibberg D."/>
        </authorList>
    </citation>
    <scope>NUCLEOTIDE SEQUENCE [LARGE SCALE GENOMIC DNA]</scope>
</reference>
<dbReference type="InterPro" id="IPR036291">
    <property type="entry name" value="NAD(P)-bd_dom_sf"/>
</dbReference>
<keyword evidence="3 13" id="KW-0521">NADP</keyword>
<accession>A0A1C3PD59</accession>
<feature type="binding site" evidence="16">
    <location>
        <position position="295"/>
    </location>
    <ligand>
        <name>NAD(+)</name>
        <dbReference type="ChEBI" id="CHEBI:57540"/>
    </ligand>
</feature>
<dbReference type="Proteomes" id="UP000199013">
    <property type="component" value="Unassembled WGS sequence"/>
</dbReference>
<dbReference type="GO" id="GO:0051287">
    <property type="term" value="F:NAD binding"/>
    <property type="evidence" value="ECO:0007669"/>
    <property type="project" value="InterPro"/>
</dbReference>
<keyword evidence="13" id="KW-0547">Nucleotide-binding</keyword>
<feature type="binding site" evidence="13">
    <location>
        <position position="295"/>
    </location>
    <ligand>
        <name>sn-glycerol 3-phosphate</name>
        <dbReference type="ChEBI" id="CHEBI:57597"/>
    </ligand>
</feature>
<dbReference type="PANTHER" id="PTHR11728:SF1">
    <property type="entry name" value="GLYCEROL-3-PHOSPHATE DEHYDROGENASE [NAD(+)] 2, CHLOROPLASTIC"/>
    <property type="match status" value="1"/>
</dbReference>
<dbReference type="SUPFAM" id="SSF51735">
    <property type="entry name" value="NAD(P)-binding Rossmann-fold domains"/>
    <property type="match status" value="1"/>
</dbReference>
<keyword evidence="7 13" id="KW-0594">Phospholipid biosynthesis</keyword>
<feature type="binding site" evidence="13">
    <location>
        <position position="319"/>
    </location>
    <ligand>
        <name>NADPH</name>
        <dbReference type="ChEBI" id="CHEBI:57783"/>
    </ligand>
</feature>
<comment type="pathway">
    <text evidence="13">Membrane lipid metabolism; glycerophospholipid metabolism.</text>
</comment>
<keyword evidence="13" id="KW-0963">Cytoplasm</keyword>
<feature type="binding site" evidence="13">
    <location>
        <position position="295"/>
    </location>
    <ligand>
        <name>NADPH</name>
        <dbReference type="ChEBI" id="CHEBI:57783"/>
    </ligand>
</feature>
<evidence type="ECO:0000256" key="3">
    <source>
        <dbReference type="ARBA" id="ARBA00022857"/>
    </source>
</evidence>
<evidence type="ECO:0000259" key="18">
    <source>
        <dbReference type="Pfam" id="PF01210"/>
    </source>
</evidence>
<feature type="binding site" evidence="13">
    <location>
        <position position="231"/>
    </location>
    <ligand>
        <name>sn-glycerol 3-phosphate</name>
        <dbReference type="ChEBI" id="CHEBI:57597"/>
    </ligand>
</feature>
<gene>
    <name evidence="13 20" type="primary">gpsA</name>
    <name evidence="20" type="ORF">FDG2_5422</name>
</gene>
<feature type="domain" description="Glycerol-3-phosphate dehydrogenase NAD-dependent N-terminal" evidence="18">
    <location>
        <begin position="45"/>
        <end position="198"/>
    </location>
</feature>
<evidence type="ECO:0000256" key="4">
    <source>
        <dbReference type="ARBA" id="ARBA00023002"/>
    </source>
</evidence>
<comment type="similarity">
    <text evidence="1 13 17">Belongs to the NAD-dependent glycerol-3-phosphate dehydrogenase family.</text>
</comment>
<dbReference type="InterPro" id="IPR006109">
    <property type="entry name" value="G3P_DH_NAD-dep_C"/>
</dbReference>
<comment type="catalytic activity">
    <reaction evidence="13">
        <text>sn-glycerol 3-phosphate + NAD(+) = dihydroxyacetone phosphate + NADH + H(+)</text>
        <dbReference type="Rhea" id="RHEA:11092"/>
        <dbReference type="ChEBI" id="CHEBI:15378"/>
        <dbReference type="ChEBI" id="CHEBI:57540"/>
        <dbReference type="ChEBI" id="CHEBI:57597"/>
        <dbReference type="ChEBI" id="CHEBI:57642"/>
        <dbReference type="ChEBI" id="CHEBI:57945"/>
        <dbReference type="EC" id="1.1.1.94"/>
    </reaction>
</comment>
<dbReference type="GO" id="GO:0005975">
    <property type="term" value="P:carbohydrate metabolic process"/>
    <property type="evidence" value="ECO:0007669"/>
    <property type="project" value="InterPro"/>
</dbReference>
<dbReference type="EC" id="1.1.1.94" evidence="10 13"/>
<dbReference type="UniPathway" id="UPA00940"/>
<evidence type="ECO:0000256" key="11">
    <source>
        <dbReference type="ARBA" id="ARBA00069372"/>
    </source>
</evidence>
<dbReference type="HAMAP" id="MF_00394">
    <property type="entry name" value="NAD_Glyc3P_dehydrog"/>
    <property type="match status" value="1"/>
</dbReference>
<comment type="subcellular location">
    <subcellularLocation>
        <location evidence="13">Cytoplasm</location>
    </subcellularLocation>
</comment>
<dbReference type="PRINTS" id="PR00077">
    <property type="entry name" value="GPDHDRGNASE"/>
</dbReference>
<keyword evidence="6 13" id="KW-0443">Lipid metabolism</keyword>
<feature type="active site" description="Proton acceptor" evidence="13 14">
    <location>
        <position position="231"/>
    </location>
</feature>
<name>A0A1C3PD59_9ACTN</name>
<evidence type="ECO:0000256" key="15">
    <source>
        <dbReference type="PIRSR" id="PIRSR000114-2"/>
    </source>
</evidence>
<dbReference type="GO" id="GO:0141153">
    <property type="term" value="F:glycerol-3-phosphate dehydrogenase (NADP+) activity"/>
    <property type="evidence" value="ECO:0007669"/>
    <property type="project" value="RHEA"/>
</dbReference>
<dbReference type="GO" id="GO:0005829">
    <property type="term" value="C:cytosol"/>
    <property type="evidence" value="ECO:0007669"/>
    <property type="project" value="TreeGrafter"/>
</dbReference>
<dbReference type="Gene3D" id="1.10.1040.10">
    <property type="entry name" value="N-(1-d-carboxylethyl)-l-norvaline Dehydrogenase, domain 2"/>
    <property type="match status" value="1"/>
</dbReference>
<dbReference type="SUPFAM" id="SSF48179">
    <property type="entry name" value="6-phosphogluconate dehydrogenase C-terminal domain-like"/>
    <property type="match status" value="1"/>
</dbReference>
<feature type="binding site" evidence="15">
    <location>
        <position position="146"/>
    </location>
    <ligand>
        <name>substrate</name>
    </ligand>
</feature>
<feature type="binding site" evidence="13">
    <location>
        <position position="284"/>
    </location>
    <ligand>
        <name>sn-glycerol 3-phosphate</name>
        <dbReference type="ChEBI" id="CHEBI:57597"/>
    </ligand>
</feature>
<feature type="binding site" evidence="13">
    <location>
        <position position="146"/>
    </location>
    <ligand>
        <name>NADPH</name>
        <dbReference type="ChEBI" id="CHEBI:57783"/>
    </ligand>
</feature>
<dbReference type="FunFam" id="1.10.1040.10:FF:000001">
    <property type="entry name" value="Glycerol-3-phosphate dehydrogenase [NAD(P)+]"/>
    <property type="match status" value="1"/>
</dbReference>
<comment type="catalytic activity">
    <reaction evidence="9">
        <text>sn-glycerol 3-phosphate + NADP(+) = dihydroxyacetone phosphate + NADPH + H(+)</text>
        <dbReference type="Rhea" id="RHEA:11096"/>
        <dbReference type="ChEBI" id="CHEBI:15378"/>
        <dbReference type="ChEBI" id="CHEBI:57597"/>
        <dbReference type="ChEBI" id="CHEBI:57642"/>
        <dbReference type="ChEBI" id="CHEBI:57783"/>
        <dbReference type="ChEBI" id="CHEBI:58349"/>
        <dbReference type="EC" id="1.1.1.94"/>
    </reaction>
    <physiologicalReaction direction="right-to-left" evidence="9">
        <dbReference type="Rhea" id="RHEA:11098"/>
    </physiologicalReaction>
</comment>
<evidence type="ECO:0000259" key="19">
    <source>
        <dbReference type="Pfam" id="PF07479"/>
    </source>
</evidence>
<feature type="binding site" evidence="13">
    <location>
        <position position="51"/>
    </location>
    <ligand>
        <name>NADPH</name>
        <dbReference type="ChEBI" id="CHEBI:57783"/>
    </ligand>
</feature>
<feature type="binding site" evidence="16">
    <location>
        <position position="180"/>
    </location>
    <ligand>
        <name>NAD(+)</name>
        <dbReference type="ChEBI" id="CHEBI:57540"/>
    </ligand>
</feature>
<feature type="binding site" evidence="13">
    <location>
        <position position="72"/>
    </location>
    <ligand>
        <name>NADPH</name>
        <dbReference type="ChEBI" id="CHEBI:57783"/>
    </ligand>
</feature>
<feature type="domain" description="Glycerol-3-phosphate dehydrogenase NAD-dependent C-terminal" evidence="19">
    <location>
        <begin position="220"/>
        <end position="360"/>
    </location>
</feature>
<evidence type="ECO:0000313" key="21">
    <source>
        <dbReference type="Proteomes" id="UP000199013"/>
    </source>
</evidence>
<keyword evidence="8 13" id="KW-1208">Phospholipid metabolism</keyword>
<protein>
    <recommendedName>
        <fullName evidence="11 13">Glycerol-3-phosphate dehydrogenase [NAD(P)+]</fullName>
        <ecNumber evidence="10 13">1.1.1.94</ecNumber>
    </recommendedName>
    <alternativeName>
        <fullName evidence="13">NAD(P)(+)-dependent glycerol-3-phosphate dehydrogenase</fullName>
    </alternativeName>
    <alternativeName>
        <fullName evidence="12 13">NAD(P)H-dependent dihydroxyacetone-phosphate reductase</fullName>
    </alternativeName>
</protein>
<evidence type="ECO:0000256" key="14">
    <source>
        <dbReference type="PIRSR" id="PIRSR000114-1"/>
    </source>
</evidence>
<comment type="caution">
    <text evidence="13">Lacks conserved residue(s) required for the propagation of feature annotation.</text>
</comment>
<evidence type="ECO:0000256" key="13">
    <source>
        <dbReference type="HAMAP-Rule" id="MF_00394"/>
    </source>
</evidence>
<feature type="binding site" evidence="13">
    <location>
        <position position="296"/>
    </location>
    <ligand>
        <name>sn-glycerol 3-phosphate</name>
        <dbReference type="ChEBI" id="CHEBI:57597"/>
    </ligand>
</feature>
<evidence type="ECO:0000256" key="10">
    <source>
        <dbReference type="ARBA" id="ARBA00066687"/>
    </source>
</evidence>
<dbReference type="GO" id="GO:0006650">
    <property type="term" value="P:glycerophospholipid metabolic process"/>
    <property type="evidence" value="ECO:0007669"/>
    <property type="project" value="UniProtKB-UniRule"/>
</dbReference>
<dbReference type="GO" id="GO:0046167">
    <property type="term" value="P:glycerol-3-phosphate biosynthetic process"/>
    <property type="evidence" value="ECO:0007669"/>
    <property type="project" value="UniProtKB-UniRule"/>
</dbReference>
<dbReference type="GO" id="GO:0008654">
    <property type="term" value="P:phospholipid biosynthetic process"/>
    <property type="evidence" value="ECO:0007669"/>
    <property type="project" value="UniProtKB-KW"/>
</dbReference>
<evidence type="ECO:0000256" key="16">
    <source>
        <dbReference type="PIRSR" id="PIRSR000114-3"/>
    </source>
</evidence>
<keyword evidence="21" id="KW-1185">Reference proteome</keyword>
<evidence type="ECO:0000256" key="6">
    <source>
        <dbReference type="ARBA" id="ARBA00023098"/>
    </source>
</evidence>
<feature type="binding site" evidence="13">
    <location>
        <position position="180"/>
    </location>
    <ligand>
        <name>NADPH</name>
        <dbReference type="ChEBI" id="CHEBI:57783"/>
    </ligand>
</feature>
<feature type="binding site" evidence="15">
    <location>
        <begin position="295"/>
        <end position="296"/>
    </location>
    <ligand>
        <name>substrate</name>
    </ligand>
</feature>
<dbReference type="PIRSF" id="PIRSF000114">
    <property type="entry name" value="Glycerol-3-P_dh"/>
    <property type="match status" value="1"/>
</dbReference>
<proteinExistence type="inferred from homology"/>
<dbReference type="FunFam" id="3.40.50.720:FF:000019">
    <property type="entry name" value="Glycerol-3-phosphate dehydrogenase [NAD(P)+]"/>
    <property type="match status" value="1"/>
</dbReference>
<keyword evidence="5 13" id="KW-0520">NAD</keyword>
<dbReference type="PROSITE" id="PS00957">
    <property type="entry name" value="NAD_G3PDH"/>
    <property type="match status" value="1"/>
</dbReference>
<evidence type="ECO:0000256" key="17">
    <source>
        <dbReference type="RuleBase" id="RU000437"/>
    </source>
</evidence>